<name>A0A813HAR6_POLGL</name>
<comment type="caution">
    <text evidence="2">The sequence shown here is derived from an EMBL/GenBank/DDBJ whole genome shotgun (WGS) entry which is preliminary data.</text>
</comment>
<dbReference type="InterPro" id="IPR011047">
    <property type="entry name" value="Quinoprotein_ADH-like_sf"/>
</dbReference>
<accession>A0A813HAR6</accession>
<dbReference type="PANTHER" id="PTHR24330:SF19">
    <property type="entry name" value="MEDIATOR OF RNA POLYMERASE II TRANSCRIPTION SUBUNIT 29"/>
    <property type="match status" value="1"/>
</dbReference>
<sequence length="519" mass="55223">MDAARPVPCSNLSLCPEEAWHRVFASLSLPDVARAAVAVLSNEAVRDSIGHVWNPHALLGETWPKGGGGLRAFLAAARASNLAEQLFFAVPRTSGATEAAEHTQQQQHQQQQQQQQEQQQQQHQQRRQQQQQHQHLCSVASAVVKVSPGCRPRSVVVSGRASAVALSGGVSEAEEGLLAIAVGRDIKLIRRYDLKSCGMLATYLPKGCKEVGCMAISSDSSTLAVVPALGESGELAPEIQFYTTEDKAKPVVTQMRGSGGLSGIDFLKAGTSSSGDLVAACGTELCHVSPSTGDIIASWHSNLHRTFTACKAASPHELITLADRRVEIWDVRTGGGAVRSLEFPEAVSALDAAGFWSSSVTFVGDTLGALHRVDWRGTNMPAFEVLWSPPKAAGSSLPYHTVMVERGCACLISATRLTMLAIDPCIVALGWADVQNRLSATASGSGAWALVAQSAKTAQSSVVLVESSGEVHRHRNDKEPMEAGTQKSAKKEKPIEKKAKPWGGQMCKRQGGGRMSSGR</sequence>
<evidence type="ECO:0000313" key="2">
    <source>
        <dbReference type="EMBL" id="CAE8635238.1"/>
    </source>
</evidence>
<evidence type="ECO:0000313" key="3">
    <source>
        <dbReference type="Proteomes" id="UP000654075"/>
    </source>
</evidence>
<protein>
    <submittedName>
        <fullName evidence="2">Uncharacterized protein</fullName>
    </submittedName>
</protein>
<dbReference type="Proteomes" id="UP000654075">
    <property type="component" value="Unassembled WGS sequence"/>
</dbReference>
<organism evidence="2 3">
    <name type="scientific">Polarella glacialis</name>
    <name type="common">Dinoflagellate</name>
    <dbReference type="NCBI Taxonomy" id="89957"/>
    <lineage>
        <taxon>Eukaryota</taxon>
        <taxon>Sar</taxon>
        <taxon>Alveolata</taxon>
        <taxon>Dinophyceae</taxon>
        <taxon>Suessiales</taxon>
        <taxon>Suessiaceae</taxon>
        <taxon>Polarella</taxon>
    </lineage>
</organism>
<dbReference type="SUPFAM" id="SSF50998">
    <property type="entry name" value="Quinoprotein alcohol dehydrogenase-like"/>
    <property type="match status" value="1"/>
</dbReference>
<dbReference type="InterPro" id="IPR015943">
    <property type="entry name" value="WD40/YVTN_repeat-like_dom_sf"/>
</dbReference>
<feature type="compositionally biased region" description="Gly residues" evidence="1">
    <location>
        <begin position="510"/>
        <end position="519"/>
    </location>
</feature>
<dbReference type="PANTHER" id="PTHR24330">
    <property type="entry name" value="HOMEOBOX PROTEIN BARH-LIKE"/>
    <property type="match status" value="1"/>
</dbReference>
<dbReference type="AlphaFoldDB" id="A0A813HAR6"/>
<proteinExistence type="predicted"/>
<feature type="region of interest" description="Disordered" evidence="1">
    <location>
        <begin position="467"/>
        <end position="519"/>
    </location>
</feature>
<evidence type="ECO:0000256" key="1">
    <source>
        <dbReference type="SAM" id="MobiDB-lite"/>
    </source>
</evidence>
<dbReference type="InterPro" id="IPR052145">
    <property type="entry name" value="Mediator/Homeobox_domain"/>
</dbReference>
<feature type="compositionally biased region" description="Low complexity" evidence="1">
    <location>
        <begin position="104"/>
        <end position="132"/>
    </location>
</feature>
<dbReference type="Gene3D" id="2.130.10.10">
    <property type="entry name" value="YVTN repeat-like/Quinoprotein amine dehydrogenase"/>
    <property type="match status" value="1"/>
</dbReference>
<gene>
    <name evidence="2" type="ORF">PGLA1383_LOCUS50839</name>
</gene>
<dbReference type="EMBL" id="CAJNNV010031263">
    <property type="protein sequence ID" value="CAE8635238.1"/>
    <property type="molecule type" value="Genomic_DNA"/>
</dbReference>
<feature type="region of interest" description="Disordered" evidence="1">
    <location>
        <begin position="94"/>
        <end position="132"/>
    </location>
</feature>
<keyword evidence="3" id="KW-1185">Reference proteome</keyword>
<feature type="compositionally biased region" description="Basic and acidic residues" evidence="1">
    <location>
        <begin position="489"/>
        <end position="499"/>
    </location>
</feature>
<reference evidence="2" key="1">
    <citation type="submission" date="2021-02" db="EMBL/GenBank/DDBJ databases">
        <authorList>
            <person name="Dougan E. K."/>
            <person name="Rhodes N."/>
            <person name="Thang M."/>
            <person name="Chan C."/>
        </authorList>
    </citation>
    <scope>NUCLEOTIDE SEQUENCE</scope>
</reference>